<organism evidence="4 5">
    <name type="scientific">Wickerhamomyces pijperi</name>
    <name type="common">Yeast</name>
    <name type="synonym">Pichia pijperi</name>
    <dbReference type="NCBI Taxonomy" id="599730"/>
    <lineage>
        <taxon>Eukaryota</taxon>
        <taxon>Fungi</taxon>
        <taxon>Dikarya</taxon>
        <taxon>Ascomycota</taxon>
        <taxon>Saccharomycotina</taxon>
        <taxon>Saccharomycetes</taxon>
        <taxon>Phaffomycetales</taxon>
        <taxon>Wickerhamomycetaceae</taxon>
        <taxon>Wickerhamomyces</taxon>
    </lineage>
</organism>
<reference evidence="4" key="1">
    <citation type="journal article" date="2021" name="Open Biol.">
        <title>Shared evolutionary footprints suggest mitochondrial oxidative damage underlies multiple complex I losses in fungi.</title>
        <authorList>
            <person name="Schikora-Tamarit M.A."/>
            <person name="Marcet-Houben M."/>
            <person name="Nosek J."/>
            <person name="Gabaldon T."/>
        </authorList>
    </citation>
    <scope>NUCLEOTIDE SEQUENCE</scope>
    <source>
        <strain evidence="4">CBS2887</strain>
    </source>
</reference>
<dbReference type="Proteomes" id="UP000774326">
    <property type="component" value="Unassembled WGS sequence"/>
</dbReference>
<comment type="caution">
    <text evidence="4">The sequence shown here is derived from an EMBL/GenBank/DDBJ whole genome shotgun (WGS) entry which is preliminary data.</text>
</comment>
<feature type="transmembrane region" description="Helical" evidence="3">
    <location>
        <begin position="611"/>
        <end position="631"/>
    </location>
</feature>
<feature type="transmembrane region" description="Helical" evidence="3">
    <location>
        <begin position="219"/>
        <end position="240"/>
    </location>
</feature>
<evidence type="ECO:0000313" key="5">
    <source>
        <dbReference type="Proteomes" id="UP000774326"/>
    </source>
</evidence>
<name>A0A9P8Q1Q4_WICPI</name>
<feature type="transmembrane region" description="Helical" evidence="3">
    <location>
        <begin position="286"/>
        <end position="312"/>
    </location>
</feature>
<feature type="region of interest" description="Disordered" evidence="2">
    <location>
        <begin position="74"/>
        <end position="137"/>
    </location>
</feature>
<evidence type="ECO:0000256" key="3">
    <source>
        <dbReference type="SAM" id="Phobius"/>
    </source>
</evidence>
<dbReference type="AlphaFoldDB" id="A0A9P8Q1Q4"/>
<keyword evidence="3" id="KW-0812">Transmembrane</keyword>
<protein>
    <submittedName>
        <fullName evidence="4">Uncharacterized protein</fullName>
    </submittedName>
</protein>
<sequence length="773" mass="87241">MPTPITTTNNPMNGDHSRFTKSSDIIVERKYLQNNYNVVHKESMKPDIATVDSFLEQDQHHKENHFSNFHAIDRMNSPLTQDPPFHHPNHSNNNNNSNREAFIRRSDSISTSTSFDRPNSNQSLRTDGSQHEGDLGGKKSRTLTESFILFWRVTVYSLFVDSLPSMMILIPSIIKLVQPNLVQFVFLKKFQAEFDAAGEQLKGTLMEQLARFNEKHLKISNMTLEIFTVCVVCYIIKFVLDWPWDWFLRSSLALTKIRTFKDNMVLYEADSFIKENMRANFNKVKFQYYTSLGLCIIAPFIAGGMLLVTRIYFKSEGLGAQDVIFTDLNIGLFIVCGLIRIILKLSDSVQEATAQVEEHTLKIFNDFKQQEADSSRAEQEELIDRSLRQEEILSYLNSKVGAHESFLSDMKVDRMRMDKQQRSHEAESQEALRKLSKQEKEIQQLRDLCRSLQRQITDHTQECTQVKVTKFEKNPVIIKNSHSPTKSPTKSNVNLSTTTTTVLKPVLKHQNSLHGIPITESPYLHKEMLIKSLLPTSTNVEAVSQTAAAAAVEDDSNGSNIGSSNVVQRAFHKLKTYLPMSLYAASSSSSGKGSGSVQGPLTNRQQQQIQGYVTGIPLFWISLLWSIFSFIPVKCGTVAFWIMDCICGEEEEEDGIAVISPLPLIKSKYGFKCGWLCDILESIDAVLRRFGSGTGVSLAVLLDDFLSLVGSCISLDSCLTEEESELLVSFFTFSFSIIFLGLPFCSPVLSFGCCGKLFRMLISELIFTVMTLC</sequence>
<feature type="transmembrane region" description="Helical" evidence="3">
    <location>
        <begin position="726"/>
        <end position="751"/>
    </location>
</feature>
<feature type="compositionally biased region" description="Polar residues" evidence="2">
    <location>
        <begin position="117"/>
        <end position="127"/>
    </location>
</feature>
<gene>
    <name evidence="4" type="ORF">WICPIJ_007459</name>
</gene>
<feature type="coiled-coil region" evidence="1">
    <location>
        <begin position="421"/>
        <end position="462"/>
    </location>
</feature>
<feature type="transmembrane region" description="Helical" evidence="3">
    <location>
        <begin position="149"/>
        <end position="174"/>
    </location>
</feature>
<dbReference type="EMBL" id="JAEUBG010004367">
    <property type="protein sequence ID" value="KAH3681585.1"/>
    <property type="molecule type" value="Genomic_DNA"/>
</dbReference>
<evidence type="ECO:0000256" key="2">
    <source>
        <dbReference type="SAM" id="MobiDB-lite"/>
    </source>
</evidence>
<proteinExistence type="predicted"/>
<reference evidence="4" key="2">
    <citation type="submission" date="2021-01" db="EMBL/GenBank/DDBJ databases">
        <authorList>
            <person name="Schikora-Tamarit M.A."/>
        </authorList>
    </citation>
    <scope>NUCLEOTIDE SEQUENCE</scope>
    <source>
        <strain evidence="4">CBS2887</strain>
    </source>
</reference>
<keyword evidence="3" id="KW-1133">Transmembrane helix</keyword>
<feature type="transmembrane region" description="Helical" evidence="3">
    <location>
        <begin position="324"/>
        <end position="343"/>
    </location>
</feature>
<feature type="compositionally biased region" description="Basic and acidic residues" evidence="2">
    <location>
        <begin position="128"/>
        <end position="137"/>
    </location>
</feature>
<keyword evidence="5" id="KW-1185">Reference proteome</keyword>
<accession>A0A9P8Q1Q4</accession>
<keyword evidence="1" id="KW-0175">Coiled coil</keyword>
<evidence type="ECO:0000256" key="1">
    <source>
        <dbReference type="SAM" id="Coils"/>
    </source>
</evidence>
<dbReference type="OrthoDB" id="4021649at2759"/>
<evidence type="ECO:0000313" key="4">
    <source>
        <dbReference type="EMBL" id="KAH3681585.1"/>
    </source>
</evidence>
<keyword evidence="3" id="KW-0472">Membrane</keyword>